<protein>
    <recommendedName>
        <fullName evidence="3">Secreted protein</fullName>
    </recommendedName>
</protein>
<reference evidence="1 2" key="1">
    <citation type="submission" date="2009-07" db="EMBL/GenBank/DDBJ databases">
        <authorList>
            <person name="Madupu R."/>
            <person name="Durkin A.S."/>
            <person name="Torralba M."/>
            <person name="Methe B."/>
            <person name="Sutton G.G."/>
            <person name="Strausberg R.L."/>
            <person name="Nelson K.E."/>
        </authorList>
    </citation>
    <scope>NUCLEOTIDE SEQUENCE [LARGE SCALE GENOMIC DNA]</scope>
    <source>
        <strain evidence="1 2">SK82</strain>
    </source>
</reference>
<dbReference type="EMBL" id="ACVR01000072">
    <property type="protein sequence ID" value="EET81317.1"/>
    <property type="molecule type" value="Genomic_DNA"/>
</dbReference>
<gene>
    <name evidence="1" type="ORF">ACIRA0001_0098</name>
</gene>
<accession>A0ABM9YKD2</accession>
<evidence type="ECO:0008006" key="3">
    <source>
        <dbReference type="Google" id="ProtNLM"/>
    </source>
</evidence>
<proteinExistence type="predicted"/>
<evidence type="ECO:0000313" key="2">
    <source>
        <dbReference type="Proteomes" id="UP000018419"/>
    </source>
</evidence>
<sequence length="73" mass="8631">MRNIFYFFSILSNLSSQSLKKLLARDDLPRNTCNTRNNHCFIYIFILFTRNKSVFSRNKCSSTRNNSLVFQQG</sequence>
<name>A0ABM9YKD2_ACIRA</name>
<comment type="caution">
    <text evidence="1">The sequence shown here is derived from an EMBL/GenBank/DDBJ whole genome shotgun (WGS) entry which is preliminary data.</text>
</comment>
<evidence type="ECO:0000313" key="1">
    <source>
        <dbReference type="EMBL" id="EET81317.1"/>
    </source>
</evidence>
<organism evidence="1 2">
    <name type="scientific">Acinetobacter radioresistens SK82</name>
    <dbReference type="NCBI Taxonomy" id="596318"/>
    <lineage>
        <taxon>Bacteria</taxon>
        <taxon>Pseudomonadati</taxon>
        <taxon>Pseudomonadota</taxon>
        <taxon>Gammaproteobacteria</taxon>
        <taxon>Moraxellales</taxon>
        <taxon>Moraxellaceae</taxon>
        <taxon>Acinetobacter</taxon>
    </lineage>
</organism>
<dbReference type="Proteomes" id="UP000018419">
    <property type="component" value="Unassembled WGS sequence"/>
</dbReference>
<keyword evidence="2" id="KW-1185">Reference proteome</keyword>